<evidence type="ECO:0000313" key="2">
    <source>
        <dbReference type="EMBL" id="MET4682607.1"/>
    </source>
</evidence>
<name>A0ABV2R7S4_9CAUL</name>
<keyword evidence="1" id="KW-0732">Signal</keyword>
<keyword evidence="3" id="KW-1185">Reference proteome</keyword>
<dbReference type="SUPFAM" id="SSF52096">
    <property type="entry name" value="ClpP/crotonase"/>
    <property type="match status" value="1"/>
</dbReference>
<dbReference type="InterPro" id="IPR029045">
    <property type="entry name" value="ClpP/crotonase-like_dom_sf"/>
</dbReference>
<evidence type="ECO:0000256" key="1">
    <source>
        <dbReference type="SAM" id="SignalP"/>
    </source>
</evidence>
<reference evidence="2 3" key="1">
    <citation type="submission" date="2024-06" db="EMBL/GenBank/DDBJ databases">
        <title>Sorghum-associated microbial communities from plants grown in Nebraska, USA.</title>
        <authorList>
            <person name="Schachtman D."/>
        </authorList>
    </citation>
    <scope>NUCLEOTIDE SEQUENCE [LARGE SCALE GENOMIC DNA]</scope>
    <source>
        <strain evidence="2 3">2814</strain>
    </source>
</reference>
<gene>
    <name evidence="2" type="ORF">ABIE19_000516</name>
</gene>
<dbReference type="RefSeq" id="WP_354087551.1">
    <property type="nucleotide sequence ID" value="NZ_JBEPTF010000001.1"/>
</dbReference>
<feature type="signal peptide" evidence="1">
    <location>
        <begin position="1"/>
        <end position="22"/>
    </location>
</feature>
<dbReference type="Proteomes" id="UP001549313">
    <property type="component" value="Unassembled WGS sequence"/>
</dbReference>
<sequence length="508" mass="55276">MNLRPWGLCTAVLALVAPPVWAQQATPEWMTSPRDWSATLKDDVDAVGRIIEETHPGMHDDRNPAFRQRVEAGLTEARERAETTTDVGGWWWTMRGLIAGFDDGHVDIGLTNPGGFPTRWPGFLTLYDGAEQVVASRDEADGDSPPLGAKLIACDGVDAAALAERRVGAFRGRWFLEAQKLQFGDWVFMSASNPWTPEMSGCRFEVQGVERSYRLTWRAIEPQDLGARRTALTQRVSPPFGLKTLDDGGIWLSMPSFNGDPNSEAYAALTALLAEAAENQARLRAAPYVVLDVRDNGGGSSHWSARLALTLWGGDWATTHLMAPIESVDWRASETNIAGLRTLRDQLKAANGDPQMIAWANNAIDGMQGAMAAGAPLWREHTPQETPPTYAVPPENPMKGNVYVLTDFRCGSACLDAVDLWKTLGAVQIGRETNADTVYMELRENALPSGLAKVWVPMKVYRGRARGNNEPQVPAHVFAGGMADEQALQTWVQGLASGIGISGDGTSP</sequence>
<protein>
    <recommendedName>
        <fullName evidence="4">Peptidase S41</fullName>
    </recommendedName>
</protein>
<comment type="caution">
    <text evidence="2">The sequence shown here is derived from an EMBL/GenBank/DDBJ whole genome shotgun (WGS) entry which is preliminary data.</text>
</comment>
<dbReference type="EMBL" id="JBEPTF010000001">
    <property type="protein sequence ID" value="MET4682607.1"/>
    <property type="molecule type" value="Genomic_DNA"/>
</dbReference>
<proteinExistence type="predicted"/>
<dbReference type="Gene3D" id="3.90.226.10">
    <property type="entry name" value="2-enoyl-CoA Hydratase, Chain A, domain 1"/>
    <property type="match status" value="1"/>
</dbReference>
<evidence type="ECO:0008006" key="4">
    <source>
        <dbReference type="Google" id="ProtNLM"/>
    </source>
</evidence>
<feature type="chain" id="PRO_5046278154" description="Peptidase S41" evidence="1">
    <location>
        <begin position="23"/>
        <end position="508"/>
    </location>
</feature>
<accession>A0ABV2R7S4</accession>
<organism evidence="2 3">
    <name type="scientific">Brevundimonas faecalis</name>
    <dbReference type="NCBI Taxonomy" id="947378"/>
    <lineage>
        <taxon>Bacteria</taxon>
        <taxon>Pseudomonadati</taxon>
        <taxon>Pseudomonadota</taxon>
        <taxon>Alphaproteobacteria</taxon>
        <taxon>Caulobacterales</taxon>
        <taxon>Caulobacteraceae</taxon>
        <taxon>Brevundimonas</taxon>
    </lineage>
</organism>
<evidence type="ECO:0000313" key="3">
    <source>
        <dbReference type="Proteomes" id="UP001549313"/>
    </source>
</evidence>